<sequence>MTENDTYVLVLGTADWNQPIATNQHYAVRELCAGSPARIAFLESLGLRRPEFSRRDLSRMLARVARLRGTRDGGDNLRRPLPAGLEVVSPLVIPHHRGPAQQFNRRALTRQVAAWLTWRGRKVLWTYTPVTYGLDQQADHVVYHCVDLLAQVPGIDSRLIERGEMRLASRGYAAAASSPVVKDHLVDIGFTDVSLWENVADTATVLESEPQSSQRVPGRVVFAGNLTRNKVDFAILQDLARMGLDVRVAGPFAEGGGKESDAYRALLGSGVKHLGMLSPRALAEELSTAAVGLIPYRSNDYTRGVSPLKTFEYLAAGLAVVSIGVPSVRAIPGHVDVVETRTDFLERVKLHSAAPTTAQIIARGRIADAHSWGRRGIQVRRAAGLSGAADVVG</sequence>
<dbReference type="InterPro" id="IPR055259">
    <property type="entry name" value="YkvP/CgeB_Glyco_trans-like"/>
</dbReference>
<accession>A0ABP8KTM5</accession>
<dbReference type="EMBL" id="BAABGN010000001">
    <property type="protein sequence ID" value="GAA4415506.1"/>
    <property type="molecule type" value="Genomic_DNA"/>
</dbReference>
<name>A0ABP8KTM5_9MICO</name>
<gene>
    <name evidence="2" type="ORF">GCM10023169_01870</name>
</gene>
<dbReference type="Proteomes" id="UP001500622">
    <property type="component" value="Unassembled WGS sequence"/>
</dbReference>
<proteinExistence type="predicted"/>
<evidence type="ECO:0000313" key="2">
    <source>
        <dbReference type="EMBL" id="GAA4415506.1"/>
    </source>
</evidence>
<reference evidence="3" key="1">
    <citation type="journal article" date="2019" name="Int. J. Syst. Evol. Microbiol.">
        <title>The Global Catalogue of Microorganisms (GCM) 10K type strain sequencing project: providing services to taxonomists for standard genome sequencing and annotation.</title>
        <authorList>
            <consortium name="The Broad Institute Genomics Platform"/>
            <consortium name="The Broad Institute Genome Sequencing Center for Infectious Disease"/>
            <person name="Wu L."/>
            <person name="Ma J."/>
        </authorList>
    </citation>
    <scope>NUCLEOTIDE SEQUENCE [LARGE SCALE GENOMIC DNA]</scope>
    <source>
        <strain evidence="3">JCM 17810</strain>
    </source>
</reference>
<comment type="caution">
    <text evidence="2">The sequence shown here is derived from an EMBL/GenBank/DDBJ whole genome shotgun (WGS) entry which is preliminary data.</text>
</comment>
<keyword evidence="3" id="KW-1185">Reference proteome</keyword>
<feature type="domain" description="Spore protein YkvP/CgeB glycosyl transferase-like" evidence="1">
    <location>
        <begin position="235"/>
        <end position="376"/>
    </location>
</feature>
<organism evidence="2 3">
    <name type="scientific">Georgenia halophila</name>
    <dbReference type="NCBI Taxonomy" id="620889"/>
    <lineage>
        <taxon>Bacteria</taxon>
        <taxon>Bacillati</taxon>
        <taxon>Actinomycetota</taxon>
        <taxon>Actinomycetes</taxon>
        <taxon>Micrococcales</taxon>
        <taxon>Bogoriellaceae</taxon>
        <taxon>Georgenia</taxon>
    </lineage>
</organism>
<evidence type="ECO:0000313" key="3">
    <source>
        <dbReference type="Proteomes" id="UP001500622"/>
    </source>
</evidence>
<dbReference type="Gene3D" id="3.40.50.2000">
    <property type="entry name" value="Glycogen Phosphorylase B"/>
    <property type="match status" value="1"/>
</dbReference>
<dbReference type="RefSeq" id="WP_345214610.1">
    <property type="nucleotide sequence ID" value="NZ_BAABGN010000001.1"/>
</dbReference>
<protein>
    <submittedName>
        <fullName evidence="2">Glycosyltransferase family 1 protein</fullName>
    </submittedName>
</protein>
<evidence type="ECO:0000259" key="1">
    <source>
        <dbReference type="Pfam" id="PF13524"/>
    </source>
</evidence>
<dbReference type="SUPFAM" id="SSF53756">
    <property type="entry name" value="UDP-Glycosyltransferase/glycogen phosphorylase"/>
    <property type="match status" value="1"/>
</dbReference>
<dbReference type="Pfam" id="PF13524">
    <property type="entry name" value="Glyco_trans_1_2"/>
    <property type="match status" value="1"/>
</dbReference>